<evidence type="ECO:0000256" key="1">
    <source>
        <dbReference type="ARBA" id="ARBA00004141"/>
    </source>
</evidence>
<dbReference type="GO" id="GO:0030150">
    <property type="term" value="P:protein import into mitochondrial matrix"/>
    <property type="evidence" value="ECO:0007669"/>
    <property type="project" value="TreeGrafter"/>
</dbReference>
<sequence>MNYADQGGGPSGYDPSTGYSVNRGAGLSPYLNIDPTYLNQGGAEFVFPSDSKKKRSLGEQMFTGVGTSYMCGLAVGGTWGLYEGLRNPDGKTMKLRINSVLNGCTRRGPSFGNSLGVIAVMYCSLEALINKARGGEEDEFNSIGAATLAGMIFKSTAGLRPIAIAGAVGGSLAAGYHFGQKLLTSRGHTISTPNWA</sequence>
<dbReference type="STRING" id="50429.A0A2B4SUR3"/>
<dbReference type="AlphaFoldDB" id="A0A2B4SUR3"/>
<dbReference type="InterPro" id="IPR045238">
    <property type="entry name" value="Tim23-like"/>
</dbReference>
<dbReference type="OrthoDB" id="159299at2759"/>
<gene>
    <name evidence="5" type="primary">Timm23</name>
    <name evidence="5" type="ORF">AWC38_SpisGene2268</name>
</gene>
<dbReference type="EMBL" id="LSMT01000018">
    <property type="protein sequence ID" value="PFX32833.1"/>
    <property type="molecule type" value="Genomic_DNA"/>
</dbReference>
<keyword evidence="3" id="KW-1133">Transmembrane helix</keyword>
<evidence type="ECO:0000313" key="6">
    <source>
        <dbReference type="Proteomes" id="UP000225706"/>
    </source>
</evidence>
<dbReference type="PANTHER" id="PTHR15371:SF0">
    <property type="entry name" value="SD19278P"/>
    <property type="match status" value="1"/>
</dbReference>
<evidence type="ECO:0000256" key="3">
    <source>
        <dbReference type="ARBA" id="ARBA00022989"/>
    </source>
</evidence>
<keyword evidence="4" id="KW-0472">Membrane</keyword>
<evidence type="ECO:0000256" key="2">
    <source>
        <dbReference type="ARBA" id="ARBA00022692"/>
    </source>
</evidence>
<dbReference type="PANTHER" id="PTHR15371">
    <property type="entry name" value="TIM23"/>
    <property type="match status" value="1"/>
</dbReference>
<accession>A0A2B4SUR3</accession>
<dbReference type="GO" id="GO:0005744">
    <property type="term" value="C:TIM23 mitochondrial import inner membrane translocase complex"/>
    <property type="evidence" value="ECO:0007669"/>
    <property type="project" value="TreeGrafter"/>
</dbReference>
<comment type="caution">
    <text evidence="5">The sequence shown here is derived from an EMBL/GenBank/DDBJ whole genome shotgun (WGS) entry which is preliminary data.</text>
</comment>
<evidence type="ECO:0000313" key="5">
    <source>
        <dbReference type="EMBL" id="PFX32833.1"/>
    </source>
</evidence>
<name>A0A2B4SUR3_STYPI</name>
<keyword evidence="2" id="KW-0812">Transmembrane</keyword>
<proteinExistence type="predicted"/>
<organism evidence="5 6">
    <name type="scientific">Stylophora pistillata</name>
    <name type="common">Smooth cauliflower coral</name>
    <dbReference type="NCBI Taxonomy" id="50429"/>
    <lineage>
        <taxon>Eukaryota</taxon>
        <taxon>Metazoa</taxon>
        <taxon>Cnidaria</taxon>
        <taxon>Anthozoa</taxon>
        <taxon>Hexacorallia</taxon>
        <taxon>Scleractinia</taxon>
        <taxon>Astrocoeniina</taxon>
        <taxon>Pocilloporidae</taxon>
        <taxon>Stylophora</taxon>
    </lineage>
</organism>
<evidence type="ECO:0000256" key="4">
    <source>
        <dbReference type="ARBA" id="ARBA00023136"/>
    </source>
</evidence>
<protein>
    <submittedName>
        <fullName evidence="5">Mitochondrial import inner membrane translocase subunit Tim23</fullName>
    </submittedName>
</protein>
<reference evidence="6" key="1">
    <citation type="journal article" date="2017" name="bioRxiv">
        <title>Comparative analysis of the genomes of Stylophora pistillata and Acropora digitifera provides evidence for extensive differences between species of corals.</title>
        <authorList>
            <person name="Voolstra C.R."/>
            <person name="Li Y."/>
            <person name="Liew Y.J."/>
            <person name="Baumgarten S."/>
            <person name="Zoccola D."/>
            <person name="Flot J.-F."/>
            <person name="Tambutte S."/>
            <person name="Allemand D."/>
            <person name="Aranda M."/>
        </authorList>
    </citation>
    <scope>NUCLEOTIDE SEQUENCE [LARGE SCALE GENOMIC DNA]</scope>
</reference>
<dbReference type="Proteomes" id="UP000225706">
    <property type="component" value="Unassembled WGS sequence"/>
</dbReference>
<comment type="subcellular location">
    <subcellularLocation>
        <location evidence="1">Membrane</location>
        <topology evidence="1">Multi-pass membrane protein</topology>
    </subcellularLocation>
</comment>
<keyword evidence="6" id="KW-1185">Reference proteome</keyword>
<dbReference type="GO" id="GO:0008320">
    <property type="term" value="F:protein transmembrane transporter activity"/>
    <property type="evidence" value="ECO:0007669"/>
    <property type="project" value="TreeGrafter"/>
</dbReference>
<dbReference type="Pfam" id="PF02466">
    <property type="entry name" value="Tim17"/>
    <property type="match status" value="1"/>
</dbReference>